<evidence type="ECO:0000313" key="4">
    <source>
        <dbReference type="Proteomes" id="UP000076038"/>
    </source>
</evidence>
<protein>
    <recommendedName>
        <fullName evidence="2">YCII-related domain-containing protein</fullName>
    </recommendedName>
</protein>
<proteinExistence type="inferred from homology"/>
<dbReference type="KEGG" id="rhs:A3Q41_03726"/>
<dbReference type="InterPro" id="IPR011008">
    <property type="entry name" value="Dimeric_a/b-barrel"/>
</dbReference>
<gene>
    <name evidence="3" type="ORF">A3Q41_03726</name>
</gene>
<dbReference type="PANTHER" id="PTHR37828:SF1">
    <property type="entry name" value="YCII-RELATED DOMAIN-CONTAINING PROTEIN"/>
    <property type="match status" value="1"/>
</dbReference>
<dbReference type="AlphaFoldDB" id="A0A143QR73"/>
<dbReference type="SUPFAM" id="SSF54909">
    <property type="entry name" value="Dimeric alpha+beta barrel"/>
    <property type="match status" value="1"/>
</dbReference>
<accession>A0A143QR73</accession>
<dbReference type="InterPro" id="IPR005545">
    <property type="entry name" value="YCII"/>
</dbReference>
<reference evidence="3 4" key="1">
    <citation type="journal article" date="2016" name="Genome Announc.">
        <title>Complete Genome and Plasmid Sequences for Rhodococcus fascians D188 and Draft Sequences for Rhodococcus Isolates PBTS 1 and PBTS 2.</title>
        <authorList>
            <person name="Stamler R.A."/>
            <person name="Vereecke D."/>
            <person name="Zhang Y."/>
            <person name="Schilkey F."/>
            <person name="Devitt N."/>
            <person name="Randall J.J."/>
        </authorList>
    </citation>
    <scope>NUCLEOTIDE SEQUENCE [LARGE SCALE GENOMIC DNA]</scope>
    <source>
        <strain evidence="3 4">PBTS2</strain>
    </source>
</reference>
<dbReference type="RefSeq" id="WP_048318360.1">
    <property type="nucleotide sequence ID" value="NZ_CP015220.1"/>
</dbReference>
<dbReference type="Pfam" id="PF03795">
    <property type="entry name" value="YCII"/>
    <property type="match status" value="1"/>
</dbReference>
<keyword evidence="4" id="KW-1185">Reference proteome</keyword>
<evidence type="ECO:0000313" key="3">
    <source>
        <dbReference type="EMBL" id="AMY25012.1"/>
    </source>
</evidence>
<dbReference type="PATRIC" id="fig|1653479.3.peg.3779"/>
<feature type="domain" description="YCII-related" evidence="2">
    <location>
        <begin position="4"/>
        <end position="85"/>
    </location>
</feature>
<name>A0A143QR73_RHOFA</name>
<evidence type="ECO:0000259" key="2">
    <source>
        <dbReference type="Pfam" id="PF03795"/>
    </source>
</evidence>
<dbReference type="OrthoDB" id="8968203at2"/>
<dbReference type="EMBL" id="CP015220">
    <property type="protein sequence ID" value="AMY25012.1"/>
    <property type="molecule type" value="Genomic_DNA"/>
</dbReference>
<evidence type="ECO:0000256" key="1">
    <source>
        <dbReference type="ARBA" id="ARBA00007689"/>
    </source>
</evidence>
<sequence length="94" mass="10152">MPLIAVTYTYSPTTTEGRDTHRAAHRAWLADLLEKKTLVSSGPFADDSGALLLVDGPDAASVESLFVQDPFAVENLIESADFHEWTPVMGAFTA</sequence>
<dbReference type="Proteomes" id="UP000076038">
    <property type="component" value="Chromosome"/>
</dbReference>
<organism evidence="3 4">
    <name type="scientific">Rhodococcoides fascians</name>
    <name type="common">Rhodococcus fascians</name>
    <dbReference type="NCBI Taxonomy" id="1828"/>
    <lineage>
        <taxon>Bacteria</taxon>
        <taxon>Bacillati</taxon>
        <taxon>Actinomycetota</taxon>
        <taxon>Actinomycetes</taxon>
        <taxon>Mycobacteriales</taxon>
        <taxon>Nocardiaceae</taxon>
        <taxon>Rhodococcoides</taxon>
    </lineage>
</organism>
<reference evidence="4" key="2">
    <citation type="submission" date="2016-04" db="EMBL/GenBank/DDBJ databases">
        <title>Complete Genome and Plasmid Sequences for Rhodococcus fascians D188 and Draft Sequences for Rhodococcus spp. Isolates PBTS 1 and PBTS 2.</title>
        <authorList>
            <person name="Stamer R."/>
            <person name="Vereecke D."/>
            <person name="Zhang Y."/>
            <person name="Schilkey F."/>
            <person name="Devitt N."/>
            <person name="Randall J."/>
        </authorList>
    </citation>
    <scope>NUCLEOTIDE SEQUENCE [LARGE SCALE GENOMIC DNA]</scope>
    <source>
        <strain evidence="4">PBTS2</strain>
    </source>
</reference>
<comment type="similarity">
    <text evidence="1">Belongs to the YciI family.</text>
</comment>
<dbReference type="PANTHER" id="PTHR37828">
    <property type="entry name" value="GSR2449 PROTEIN"/>
    <property type="match status" value="1"/>
</dbReference>
<dbReference type="Gene3D" id="3.30.70.1060">
    <property type="entry name" value="Dimeric alpha+beta barrel"/>
    <property type="match status" value="1"/>
</dbReference>